<evidence type="ECO:0000313" key="1">
    <source>
        <dbReference type="EMBL" id="QPS82162.1"/>
    </source>
</evidence>
<reference evidence="1 4" key="2">
    <citation type="submission" date="2020-12" db="EMBL/GenBank/DDBJ databases">
        <title>FDA dAtabase for Regulatory Grade micrObial Sequences (FDA-ARGOS): Supporting development and validation of Infectious Disease Dx tests.</title>
        <authorList>
            <person name="Sproer C."/>
            <person name="Gronow S."/>
            <person name="Severitt S."/>
            <person name="Schroder I."/>
            <person name="Tallon L."/>
            <person name="Sadzewicz L."/>
            <person name="Zhao X."/>
            <person name="Boylan J."/>
            <person name="Ott S."/>
            <person name="Bowen H."/>
            <person name="Vavikolanu K."/>
            <person name="Mehta A."/>
            <person name="Aluvathingal J."/>
            <person name="Nadendla S."/>
            <person name="Lowell S."/>
            <person name="Myers T."/>
            <person name="Yan Y."/>
            <person name="Sichtig H."/>
        </authorList>
    </citation>
    <scope>NUCLEOTIDE SEQUENCE [LARGE SCALE GENOMIC DNA]</scope>
    <source>
        <strain evidence="1 4">FDAARGOS_890</strain>
    </source>
</reference>
<dbReference type="GeneID" id="94691959"/>
<evidence type="ECO:0000313" key="4">
    <source>
        <dbReference type="Proteomes" id="UP000595064"/>
    </source>
</evidence>
<dbReference type="EMBL" id="CP065748">
    <property type="protein sequence ID" value="QPS82162.1"/>
    <property type="molecule type" value="Genomic_DNA"/>
</dbReference>
<gene>
    <name evidence="1" type="ORF">I6G47_03480</name>
    <name evidence="2" type="ORF">SAMN05421547_104206</name>
</gene>
<dbReference type="AlphaFoldDB" id="A0A1H3JEN6"/>
<protein>
    <submittedName>
        <fullName evidence="2">Uncharacterized protein</fullName>
    </submittedName>
</protein>
<dbReference type="RefSeq" id="WP_004265538.1">
    <property type="nucleotide sequence ID" value="NZ_CP065748.1"/>
</dbReference>
<dbReference type="Proteomes" id="UP000595064">
    <property type="component" value="Chromosome"/>
</dbReference>
<name>A0A1H3JEN6_9BURK</name>
<evidence type="ECO:0000313" key="2">
    <source>
        <dbReference type="EMBL" id="SDY37878.1"/>
    </source>
</evidence>
<organism evidence="2 3">
    <name type="scientific">Delftia lacustris</name>
    <dbReference type="NCBI Taxonomy" id="558537"/>
    <lineage>
        <taxon>Bacteria</taxon>
        <taxon>Pseudomonadati</taxon>
        <taxon>Pseudomonadota</taxon>
        <taxon>Betaproteobacteria</taxon>
        <taxon>Burkholderiales</taxon>
        <taxon>Comamonadaceae</taxon>
        <taxon>Delftia</taxon>
    </lineage>
</organism>
<dbReference type="KEGG" id="dla:I6G47_03480"/>
<reference evidence="2 3" key="1">
    <citation type="submission" date="2016-10" db="EMBL/GenBank/DDBJ databases">
        <authorList>
            <person name="de Groot N.N."/>
        </authorList>
    </citation>
    <scope>NUCLEOTIDE SEQUENCE [LARGE SCALE GENOMIC DNA]</scope>
    <source>
        <strain evidence="2 3">LMG 24775</strain>
    </source>
</reference>
<evidence type="ECO:0000313" key="3">
    <source>
        <dbReference type="Proteomes" id="UP000183417"/>
    </source>
</evidence>
<sequence>MSPDFSIGLLVTDDDIDAVILEGWPADVRKPRIVVFDYAGNDVPDEYVLHVSSGTPNTGLTGREVFPVEYGPDCRYPSPAEVLSVLDAPKPAGKPSALSIARNVHQSILNLDARLDRLEQAPTGDDYNRLYQLANGGLLDLLKALGDPSSTAAG</sequence>
<accession>A0A1H3JEN6</accession>
<dbReference type="Proteomes" id="UP000183417">
    <property type="component" value="Unassembled WGS sequence"/>
</dbReference>
<keyword evidence="4" id="KW-1185">Reference proteome</keyword>
<dbReference type="EMBL" id="FNPE01000004">
    <property type="protein sequence ID" value="SDY37878.1"/>
    <property type="molecule type" value="Genomic_DNA"/>
</dbReference>
<proteinExistence type="predicted"/>